<gene>
    <name evidence="1" type="ORF">NMSP_0700</name>
</gene>
<dbReference type="EMBL" id="CP021324">
    <property type="protein sequence ID" value="ARS64321.1"/>
    <property type="molecule type" value="Genomic_DNA"/>
</dbReference>
<sequence>MSLEIKVRNIVSNFEGTSSDEFLEILEQIMLEFKSDLTVEYLKGKVKKIIELSSESEKKKQCKLLLPYYDWYLQGL</sequence>
<accession>A0A2Z2HJP9</accession>
<evidence type="ECO:0000313" key="1">
    <source>
        <dbReference type="EMBL" id="ARS64321.1"/>
    </source>
</evidence>
<name>A0A2Z2HJP9_9ARCH</name>
<protein>
    <submittedName>
        <fullName evidence="1">Uncharacterized protein</fullName>
    </submittedName>
</protein>
<dbReference type="OrthoDB" id="2848at2157"/>
<dbReference type="AlphaFoldDB" id="A0A2Z2HJP9"/>
<evidence type="ECO:0000313" key="2">
    <source>
        <dbReference type="Proteomes" id="UP000249949"/>
    </source>
</evidence>
<dbReference type="RefSeq" id="WP_086907448.1">
    <property type="nucleotide sequence ID" value="NZ_CP021324.1"/>
</dbReference>
<organism evidence="1 2">
    <name type="scientific">Candidatus Nitrosomarinus catalinensis</name>
    <dbReference type="NCBI Taxonomy" id="1898749"/>
    <lineage>
        <taxon>Archaea</taxon>
        <taxon>Nitrososphaerota</taxon>
        <taxon>Nitrososphaeria</taxon>
        <taxon>Nitrosopumilales</taxon>
        <taxon>Nitrosopumilaceae</taxon>
        <taxon>Candidatus Nitrosomarinus</taxon>
    </lineage>
</organism>
<dbReference type="KEGG" id="nct:NMSP_0700"/>
<keyword evidence="2" id="KW-1185">Reference proteome</keyword>
<dbReference type="GeneID" id="32901182"/>
<dbReference type="Proteomes" id="UP000249949">
    <property type="component" value="Chromosome"/>
</dbReference>
<proteinExistence type="predicted"/>
<reference evidence="1 2" key="1">
    <citation type="journal article" date="2017" name="Environ. Microbiol.">
        <title>Genome and epigenome of a novel marine Thaumarchaeota strain suggest viral infection, phosphorothioation DNA modification and multiple restriction systems.</title>
        <authorList>
            <person name="Ahlgren N.A."/>
            <person name="Chen Y."/>
            <person name="Needham D.M."/>
            <person name="Parada A.E."/>
            <person name="Sachdeva R."/>
            <person name="Trinh V."/>
            <person name="Chen T."/>
            <person name="Fuhrman J.A."/>
        </authorList>
    </citation>
    <scope>NUCLEOTIDE SEQUENCE [LARGE SCALE GENOMIC DNA]</scope>
    <source>
        <strain evidence="1 2">SPOT01</strain>
    </source>
</reference>